<keyword evidence="1" id="KW-0812">Transmembrane</keyword>
<geneLocation type="plasmid" evidence="2">
    <name>unnamed</name>
</geneLocation>
<keyword evidence="2" id="KW-0614">Plasmid</keyword>
<proteinExistence type="predicted"/>
<keyword evidence="1" id="KW-0472">Membrane</keyword>
<organism evidence="2">
    <name type="scientific">Borrelia crocidurae DOU</name>
    <dbReference type="NCBI Taxonomy" id="1293575"/>
    <lineage>
        <taxon>Bacteria</taxon>
        <taxon>Pseudomonadati</taxon>
        <taxon>Spirochaetota</taxon>
        <taxon>Spirochaetia</taxon>
        <taxon>Spirochaetales</taxon>
        <taxon>Borreliaceae</taxon>
        <taxon>Borrelia</taxon>
    </lineage>
</organism>
<keyword evidence="1" id="KW-1133">Transmembrane helix</keyword>
<dbReference type="EMBL" id="CP004270">
    <property type="protein sequence ID" value="AHH06923.1"/>
    <property type="molecule type" value="Genomic_DNA"/>
</dbReference>
<name>W5SJV5_9SPIR</name>
<accession>W5SJV5</accession>
<feature type="transmembrane region" description="Helical" evidence="1">
    <location>
        <begin position="12"/>
        <end position="34"/>
    </location>
</feature>
<reference evidence="2" key="1">
    <citation type="submission" date="2013-02" db="EMBL/GenBank/DDBJ databases">
        <title>Comparative genomics of Borrelia species.</title>
        <authorList>
            <person name="Schwan T.G."/>
            <person name="Raffel S.J."/>
            <person name="Porcella S.F."/>
        </authorList>
    </citation>
    <scope>NUCLEOTIDE SEQUENCE</scope>
    <source>
        <strain evidence="2">DOU</strain>
        <plasmid evidence="2">unnamed</plasmid>
    </source>
</reference>
<dbReference type="AlphaFoldDB" id="W5SJV5"/>
<sequence>MPFFVKLKNLSFWYLLFYSVLNRDILPYIINFIICGF</sequence>
<protein>
    <submittedName>
        <fullName evidence="2">Uncharacterized protein</fullName>
    </submittedName>
</protein>
<evidence type="ECO:0000256" key="1">
    <source>
        <dbReference type="SAM" id="Phobius"/>
    </source>
</evidence>
<evidence type="ECO:0000313" key="2">
    <source>
        <dbReference type="EMBL" id="AHH06923.1"/>
    </source>
</evidence>
<gene>
    <name evidence="2" type="ORF">BCD_0857</name>
</gene>
<dbReference type="HOGENOM" id="CLU_3340870_0_0_12"/>